<evidence type="ECO:0000313" key="2">
    <source>
        <dbReference type="EnsemblMetazoa" id="AALFPA23_013635.P19748"/>
    </source>
</evidence>
<accession>A0ABM1YZS5</accession>
<name>A0ABM1YZS5_AEDAL</name>
<dbReference type="Proteomes" id="UP000069940">
    <property type="component" value="Unassembled WGS sequence"/>
</dbReference>
<dbReference type="RefSeq" id="XP_062704626.1">
    <property type="nucleotide sequence ID" value="XM_062848642.1"/>
</dbReference>
<keyword evidence="3" id="KW-1185">Reference proteome</keyword>
<protein>
    <submittedName>
        <fullName evidence="2">Uncharacterized protein</fullName>
    </submittedName>
</protein>
<feature type="compositionally biased region" description="Basic and acidic residues" evidence="1">
    <location>
        <begin position="166"/>
        <end position="185"/>
    </location>
</feature>
<dbReference type="GeneID" id="134286936"/>
<dbReference type="EnsemblMetazoa" id="AALFPA23_013635.R19748">
    <property type="protein sequence ID" value="AALFPA23_013635.P19748"/>
    <property type="gene ID" value="AALFPA23_013635"/>
</dbReference>
<evidence type="ECO:0000256" key="1">
    <source>
        <dbReference type="SAM" id="MobiDB-lite"/>
    </source>
</evidence>
<reference evidence="2" key="2">
    <citation type="submission" date="2025-05" db="UniProtKB">
        <authorList>
            <consortium name="EnsemblMetazoa"/>
        </authorList>
    </citation>
    <scope>IDENTIFICATION</scope>
    <source>
        <strain evidence="2">Foshan</strain>
    </source>
</reference>
<feature type="region of interest" description="Disordered" evidence="1">
    <location>
        <begin position="155"/>
        <end position="232"/>
    </location>
</feature>
<evidence type="ECO:0000313" key="3">
    <source>
        <dbReference type="Proteomes" id="UP000069940"/>
    </source>
</evidence>
<sequence length="232" mass="25454">MQRSNQVPAISTKTEQEILDHLKAQKVTRVQARGENGIFILSFDLPQPPKEIKVGVLTTKVCTFYPRPMICRKCYMFGHTASSCRNNPACETCGQYHEGRCPHSSAETVGEGGGAHLPTDQKCKVYKQEMSINRMMVDKGIPAIKARAMLRKDTKKGYIVPPKAAPEARRVTSQVKKPEPPREGSSKPTGSKRKSAPTPLVTVNINSSSSSEDDEENIVPPNKAPPAGRSIK</sequence>
<proteinExistence type="predicted"/>
<organism evidence="2 3">
    <name type="scientific">Aedes albopictus</name>
    <name type="common">Asian tiger mosquito</name>
    <name type="synonym">Stegomyia albopicta</name>
    <dbReference type="NCBI Taxonomy" id="7160"/>
    <lineage>
        <taxon>Eukaryota</taxon>
        <taxon>Metazoa</taxon>
        <taxon>Ecdysozoa</taxon>
        <taxon>Arthropoda</taxon>
        <taxon>Hexapoda</taxon>
        <taxon>Insecta</taxon>
        <taxon>Pterygota</taxon>
        <taxon>Neoptera</taxon>
        <taxon>Endopterygota</taxon>
        <taxon>Diptera</taxon>
        <taxon>Nematocera</taxon>
        <taxon>Culicoidea</taxon>
        <taxon>Culicidae</taxon>
        <taxon>Culicinae</taxon>
        <taxon>Aedini</taxon>
        <taxon>Aedes</taxon>
        <taxon>Stegomyia</taxon>
    </lineage>
</organism>
<reference evidence="3" key="1">
    <citation type="journal article" date="2015" name="Proc. Natl. Acad. Sci. U.S.A.">
        <title>Genome sequence of the Asian Tiger mosquito, Aedes albopictus, reveals insights into its biology, genetics, and evolution.</title>
        <authorList>
            <person name="Chen X.G."/>
            <person name="Jiang X."/>
            <person name="Gu J."/>
            <person name="Xu M."/>
            <person name="Wu Y."/>
            <person name="Deng Y."/>
            <person name="Zhang C."/>
            <person name="Bonizzoni M."/>
            <person name="Dermauw W."/>
            <person name="Vontas J."/>
            <person name="Armbruster P."/>
            <person name="Huang X."/>
            <person name="Yang Y."/>
            <person name="Zhang H."/>
            <person name="He W."/>
            <person name="Peng H."/>
            <person name="Liu Y."/>
            <person name="Wu K."/>
            <person name="Chen J."/>
            <person name="Lirakis M."/>
            <person name="Topalis P."/>
            <person name="Van Leeuwen T."/>
            <person name="Hall A.B."/>
            <person name="Jiang X."/>
            <person name="Thorpe C."/>
            <person name="Mueller R.L."/>
            <person name="Sun C."/>
            <person name="Waterhouse R.M."/>
            <person name="Yan G."/>
            <person name="Tu Z.J."/>
            <person name="Fang X."/>
            <person name="James A.A."/>
        </authorList>
    </citation>
    <scope>NUCLEOTIDE SEQUENCE [LARGE SCALE GENOMIC DNA]</scope>
    <source>
        <strain evidence="3">Foshan</strain>
    </source>
</reference>